<feature type="signal peptide" evidence="1">
    <location>
        <begin position="1"/>
        <end position="19"/>
    </location>
</feature>
<sequence length="101" mass="10415">MLIAVWVLGGLLASPAVMASTMPAESAVSDCVLCELDSGQPHSPAQASACAVVFCGMAANITDGTLDLAPVHGMTPVFYVADHPGRRLTGPDPFPPRVIRV</sequence>
<dbReference type="Proteomes" id="UP000006242">
    <property type="component" value="Unassembled WGS sequence"/>
</dbReference>
<keyword evidence="3" id="KW-1185">Reference proteome</keyword>
<organism evidence="2 3">
    <name type="scientific">Salinisphaera shabanensis E1L3A</name>
    <dbReference type="NCBI Taxonomy" id="1033802"/>
    <lineage>
        <taxon>Bacteria</taxon>
        <taxon>Pseudomonadati</taxon>
        <taxon>Pseudomonadota</taxon>
        <taxon>Gammaproteobacteria</taxon>
        <taxon>Salinisphaerales</taxon>
        <taxon>Salinisphaeraceae</taxon>
        <taxon>Salinisphaera</taxon>
    </lineage>
</organism>
<proteinExistence type="predicted"/>
<keyword evidence="1" id="KW-0732">Signal</keyword>
<reference evidence="2 3" key="2">
    <citation type="journal article" date="2013" name="PLoS ONE">
        <title>INDIGO - INtegrated Data Warehouse of MIcrobial GenOmes with Examples from the Red Sea Extremophiles.</title>
        <authorList>
            <person name="Alam I."/>
            <person name="Antunes A."/>
            <person name="Kamau A.A."/>
            <person name="Ba Alawi W."/>
            <person name="Kalkatawi M."/>
            <person name="Stingl U."/>
            <person name="Bajic V.B."/>
        </authorList>
    </citation>
    <scope>NUCLEOTIDE SEQUENCE [LARGE SCALE GENOMIC DNA]</scope>
    <source>
        <strain evidence="2 3">E1L3A</strain>
    </source>
</reference>
<comment type="caution">
    <text evidence="2">The sequence shown here is derived from an EMBL/GenBank/DDBJ whole genome shotgun (WGS) entry which is preliminary data.</text>
</comment>
<reference evidence="2 3" key="1">
    <citation type="journal article" date="2011" name="J. Bacteriol.">
        <title>Genome sequence of Salinisphaera shabanensis, a gammaproteobacterium from the harsh, variable environment of the brine-seawater interface of the Shaban Deep in the Red Sea.</title>
        <authorList>
            <person name="Antunes A."/>
            <person name="Alam I."/>
            <person name="Bajic V.B."/>
            <person name="Stingl U."/>
        </authorList>
    </citation>
    <scope>NUCLEOTIDE SEQUENCE [LARGE SCALE GENOMIC DNA]</scope>
    <source>
        <strain evidence="2 3">E1L3A</strain>
    </source>
</reference>
<evidence type="ECO:0000313" key="3">
    <source>
        <dbReference type="Proteomes" id="UP000006242"/>
    </source>
</evidence>
<evidence type="ECO:0000256" key="1">
    <source>
        <dbReference type="SAM" id="SignalP"/>
    </source>
</evidence>
<accession>U2FU21</accession>
<name>U2FU21_9GAMM</name>
<dbReference type="AlphaFoldDB" id="U2FU21"/>
<dbReference type="EMBL" id="AFNV02000026">
    <property type="protein sequence ID" value="ERJ17883.1"/>
    <property type="molecule type" value="Genomic_DNA"/>
</dbReference>
<gene>
    <name evidence="2" type="ORF">SSPSH_003240</name>
</gene>
<feature type="chain" id="PRO_5004626852" evidence="1">
    <location>
        <begin position="20"/>
        <end position="101"/>
    </location>
</feature>
<evidence type="ECO:0000313" key="2">
    <source>
        <dbReference type="EMBL" id="ERJ17883.1"/>
    </source>
</evidence>
<protein>
    <submittedName>
        <fullName evidence="2">Uncharacterized protein</fullName>
    </submittedName>
</protein>